<evidence type="ECO:0000259" key="1">
    <source>
        <dbReference type="Pfam" id="PF00646"/>
    </source>
</evidence>
<name>A0A9J6CQE5_POLVA</name>
<dbReference type="InterPro" id="IPR001810">
    <property type="entry name" value="F-box_dom"/>
</dbReference>
<evidence type="ECO:0000313" key="2">
    <source>
        <dbReference type="EMBL" id="KAG5683830.1"/>
    </source>
</evidence>
<dbReference type="AlphaFoldDB" id="A0A9J6CQE5"/>
<keyword evidence="3" id="KW-1185">Reference proteome</keyword>
<feature type="domain" description="F-box" evidence="1">
    <location>
        <begin position="21"/>
        <end position="44"/>
    </location>
</feature>
<comment type="caution">
    <text evidence="2">The sequence shown here is derived from an EMBL/GenBank/DDBJ whole genome shotgun (WGS) entry which is preliminary data.</text>
</comment>
<organism evidence="2 3">
    <name type="scientific">Polypedilum vanderplanki</name>
    <name type="common">Sleeping chironomid midge</name>
    <dbReference type="NCBI Taxonomy" id="319348"/>
    <lineage>
        <taxon>Eukaryota</taxon>
        <taxon>Metazoa</taxon>
        <taxon>Ecdysozoa</taxon>
        <taxon>Arthropoda</taxon>
        <taxon>Hexapoda</taxon>
        <taxon>Insecta</taxon>
        <taxon>Pterygota</taxon>
        <taxon>Neoptera</taxon>
        <taxon>Endopterygota</taxon>
        <taxon>Diptera</taxon>
        <taxon>Nematocera</taxon>
        <taxon>Chironomoidea</taxon>
        <taxon>Chironomidae</taxon>
        <taxon>Chironominae</taxon>
        <taxon>Polypedilum</taxon>
        <taxon>Polypedilum</taxon>
    </lineage>
</organism>
<proteinExistence type="predicted"/>
<gene>
    <name evidence="2" type="ORF">PVAND_013093</name>
</gene>
<sequence length="376" mass="44448">METQSKNSFDPFNLNDVKLYDRILQYLSGKDIINLSAVSKFWYEYTGEREVTMKKIKFVIDEKHGGKVLTSDIIEGSFRHYKNLEIKGIFDSTKNIFSFIESNANSLTTIRTSYDLNLRNVQLPMLSSLYLIPRSIDHPINLFCKGFTTATTNLQELCVYGKTKSPQLLQKTLQMNSNLKKLVFENRSVDEEHFKYSHTYDFKLEVFRCDTSSQDNEHFWSNLNNFLDFQSDSLYDIKINCNYRELNKILTALPKLRCFTFYPNPVIYAGSLSDFNYLGHRRIEEARFIFTPMRIIERFLHYTPSLHTVYIAELHAEHISKLIDLIPKLRCIKYAYIIDNDYSKEFIHEKILEYHLNFHKQHCAHIPYQPIIIEQI</sequence>
<dbReference type="Pfam" id="PF00646">
    <property type="entry name" value="F-box"/>
    <property type="match status" value="1"/>
</dbReference>
<dbReference type="Proteomes" id="UP001107558">
    <property type="component" value="Chromosome 1"/>
</dbReference>
<dbReference type="SUPFAM" id="SSF81383">
    <property type="entry name" value="F-box domain"/>
    <property type="match status" value="1"/>
</dbReference>
<dbReference type="InterPro" id="IPR036047">
    <property type="entry name" value="F-box-like_dom_sf"/>
</dbReference>
<dbReference type="EMBL" id="JADBJN010000001">
    <property type="protein sequence ID" value="KAG5683830.1"/>
    <property type="molecule type" value="Genomic_DNA"/>
</dbReference>
<reference evidence="2" key="1">
    <citation type="submission" date="2021-03" db="EMBL/GenBank/DDBJ databases">
        <title>Chromosome level genome of the anhydrobiotic midge Polypedilum vanderplanki.</title>
        <authorList>
            <person name="Yoshida Y."/>
            <person name="Kikawada T."/>
            <person name="Gusev O."/>
        </authorList>
    </citation>
    <scope>NUCLEOTIDE SEQUENCE</scope>
    <source>
        <strain evidence="2">NIAS01</strain>
        <tissue evidence="2">Whole body or cell culture</tissue>
    </source>
</reference>
<accession>A0A9J6CQE5</accession>
<protein>
    <recommendedName>
        <fullName evidence="1">F-box domain-containing protein</fullName>
    </recommendedName>
</protein>
<evidence type="ECO:0000313" key="3">
    <source>
        <dbReference type="Proteomes" id="UP001107558"/>
    </source>
</evidence>
<dbReference type="CDD" id="cd09917">
    <property type="entry name" value="F-box_SF"/>
    <property type="match status" value="1"/>
</dbReference>